<dbReference type="InterPro" id="IPR000873">
    <property type="entry name" value="AMP-dep_synth/lig_dom"/>
</dbReference>
<dbReference type="Proteomes" id="UP000295444">
    <property type="component" value="Unassembled WGS sequence"/>
</dbReference>
<dbReference type="PANTHER" id="PTHR43272">
    <property type="entry name" value="LONG-CHAIN-FATTY-ACID--COA LIGASE"/>
    <property type="match status" value="1"/>
</dbReference>
<evidence type="ECO:0000313" key="5">
    <source>
        <dbReference type="Proteomes" id="UP000295444"/>
    </source>
</evidence>
<proteinExistence type="predicted"/>
<name>A0A4R6S8J0_LABRH</name>
<dbReference type="Pfam" id="PF00501">
    <property type="entry name" value="AMP-binding"/>
    <property type="match status" value="1"/>
</dbReference>
<protein>
    <submittedName>
        <fullName evidence="4">Long-chain acyl-CoA synthetase</fullName>
    </submittedName>
</protein>
<dbReference type="GO" id="GO:0004467">
    <property type="term" value="F:long-chain fatty acid-CoA ligase activity"/>
    <property type="evidence" value="ECO:0007669"/>
    <property type="project" value="TreeGrafter"/>
</dbReference>
<gene>
    <name evidence="4" type="ORF">EV186_10451</name>
</gene>
<reference evidence="4 5" key="1">
    <citation type="submission" date="2019-03" db="EMBL/GenBank/DDBJ databases">
        <title>Genomic Encyclopedia of Type Strains, Phase IV (KMG-IV): sequencing the most valuable type-strain genomes for metagenomic binning, comparative biology and taxonomic classification.</title>
        <authorList>
            <person name="Goeker M."/>
        </authorList>
    </citation>
    <scope>NUCLEOTIDE SEQUENCE [LARGE SCALE GENOMIC DNA]</scope>
    <source>
        <strain evidence="4 5">DSM 45361</strain>
    </source>
</reference>
<dbReference type="AlphaFoldDB" id="A0A4R6S8J0"/>
<dbReference type="GO" id="GO:0005524">
    <property type="term" value="F:ATP binding"/>
    <property type="evidence" value="ECO:0007669"/>
    <property type="project" value="UniProtKB-KW"/>
</dbReference>
<evidence type="ECO:0000313" key="4">
    <source>
        <dbReference type="EMBL" id="TDP96071.1"/>
    </source>
</evidence>
<dbReference type="EMBL" id="SNXZ01000004">
    <property type="protein sequence ID" value="TDP96071.1"/>
    <property type="molecule type" value="Genomic_DNA"/>
</dbReference>
<keyword evidence="1" id="KW-0547">Nucleotide-binding</keyword>
<dbReference type="SUPFAM" id="SSF56801">
    <property type="entry name" value="Acetyl-CoA synthetase-like"/>
    <property type="match status" value="1"/>
</dbReference>
<dbReference type="InterPro" id="IPR042099">
    <property type="entry name" value="ANL_N_sf"/>
</dbReference>
<evidence type="ECO:0000256" key="1">
    <source>
        <dbReference type="ARBA" id="ARBA00022741"/>
    </source>
</evidence>
<keyword evidence="2" id="KW-0067">ATP-binding</keyword>
<accession>A0A4R6S8J0</accession>
<evidence type="ECO:0000259" key="3">
    <source>
        <dbReference type="Pfam" id="PF00501"/>
    </source>
</evidence>
<dbReference type="GO" id="GO:0016020">
    <property type="term" value="C:membrane"/>
    <property type="evidence" value="ECO:0007669"/>
    <property type="project" value="TreeGrafter"/>
</dbReference>
<feature type="domain" description="AMP-dependent synthetase/ligase" evidence="3">
    <location>
        <begin position="26"/>
        <end position="413"/>
    </location>
</feature>
<evidence type="ECO:0000256" key="2">
    <source>
        <dbReference type="ARBA" id="ARBA00022840"/>
    </source>
</evidence>
<sequence>MRQTGVGTPPVQVSAEENLTDMVTANAERFAHAVSFRRLVDGSWLDVTARDFAAHVRAVARGLISVGFAPGDKIALLCGTRYEWSLLEFACWTVGCVSVPIDPSAPAEQVERIMSQSRAKALVVDSAAHRQVVARVVDRLADLDWVWQLDAEEDVAPAIDELTALGAGVDDTEVDRRRLAVRADDLASIVHTAGVTGPAKAVRQTHRTLLAQARGCLAAVPQLLRPGHSTLLFGAMTQPHLRATALACVYARTTLGHLPDEESLSTDLGTFRPTFLVTVPRTLERVYGLLAGRAHADGNGRVFDLAADVAVRRSQEQVHGVSLRLAHLAATRLVYPRVRGALGGRCIGVLCAGGQLDRRLTHFFRGAGVPVFQGYSLTEAGGFAALETPGNAAVAGSVGMPLPGVAVRVEDDGTILISGDAVAPAEDASGGWLATGDVGRLDHAGYLHVTGREGDTIRTIDGPEVAPGPLEDRLRSHPLVSRCVVVGDQRPFVGALLTVDQDVADLWFGEDRVGLDAALAAAVSAANRGASVRIRRFRVLDEELSETTGELAGGQSPRRDVIAKVRAEEIAALYG</sequence>
<comment type="caution">
    <text evidence="4">The sequence shown here is derived from an EMBL/GenBank/DDBJ whole genome shotgun (WGS) entry which is preliminary data.</text>
</comment>
<organism evidence="4 5">
    <name type="scientific">Labedaea rhizosphaerae</name>
    <dbReference type="NCBI Taxonomy" id="598644"/>
    <lineage>
        <taxon>Bacteria</taxon>
        <taxon>Bacillati</taxon>
        <taxon>Actinomycetota</taxon>
        <taxon>Actinomycetes</taxon>
        <taxon>Pseudonocardiales</taxon>
        <taxon>Pseudonocardiaceae</taxon>
        <taxon>Labedaea</taxon>
    </lineage>
</organism>
<dbReference type="PANTHER" id="PTHR43272:SF33">
    <property type="entry name" value="AMP-BINDING DOMAIN-CONTAINING PROTEIN-RELATED"/>
    <property type="match status" value="1"/>
</dbReference>
<dbReference type="Pfam" id="PF23562">
    <property type="entry name" value="AMP-binding_C_3"/>
    <property type="match status" value="1"/>
</dbReference>
<keyword evidence="5" id="KW-1185">Reference proteome</keyword>
<dbReference type="Gene3D" id="3.40.50.12780">
    <property type="entry name" value="N-terminal domain of ligase-like"/>
    <property type="match status" value="1"/>
</dbReference>